<feature type="domain" description="Reverse transcriptase zinc-binding" evidence="1">
    <location>
        <begin position="58"/>
        <end position="152"/>
    </location>
</feature>
<proteinExistence type="predicted"/>
<comment type="caution">
    <text evidence="2">The sequence shown here is derived from an EMBL/GenBank/DDBJ whole genome shotgun (WGS) entry which is preliminary data.</text>
</comment>
<sequence length="198" mass="23544">MVGAKVDILIDETTRQRNHELIDGIFIPEEANLIKTIPLSRQEAEDRLFWPFTHNGPYTSKSGYCFLKSEEEAEINDEQMEQDRTLWRGIWSLQVPNKIKNMIWRACRNSLPTKDNLQRRTRIYNAVCDQCKLVPESAIHVLWSYTEMDVVWEDVSIWSHRRTNNFIDFKKLLSCLIFNQHHLELFSVMAWSAWTQRK</sequence>
<evidence type="ECO:0000313" key="2">
    <source>
        <dbReference type="EMBL" id="KAL0014696.1"/>
    </source>
</evidence>
<dbReference type="InterPro" id="IPR026960">
    <property type="entry name" value="RVT-Znf"/>
</dbReference>
<organism evidence="2 3">
    <name type="scientific">Lithocarpus litseifolius</name>
    <dbReference type="NCBI Taxonomy" id="425828"/>
    <lineage>
        <taxon>Eukaryota</taxon>
        <taxon>Viridiplantae</taxon>
        <taxon>Streptophyta</taxon>
        <taxon>Embryophyta</taxon>
        <taxon>Tracheophyta</taxon>
        <taxon>Spermatophyta</taxon>
        <taxon>Magnoliopsida</taxon>
        <taxon>eudicotyledons</taxon>
        <taxon>Gunneridae</taxon>
        <taxon>Pentapetalae</taxon>
        <taxon>rosids</taxon>
        <taxon>fabids</taxon>
        <taxon>Fagales</taxon>
        <taxon>Fagaceae</taxon>
        <taxon>Lithocarpus</taxon>
    </lineage>
</organism>
<protein>
    <recommendedName>
        <fullName evidence="1">Reverse transcriptase zinc-binding domain-containing protein</fullName>
    </recommendedName>
</protein>
<name>A0AAW2DWB0_9ROSI</name>
<dbReference type="Pfam" id="PF13966">
    <property type="entry name" value="zf-RVT"/>
    <property type="match status" value="1"/>
</dbReference>
<dbReference type="AlphaFoldDB" id="A0AAW2DWB0"/>
<reference evidence="2 3" key="1">
    <citation type="submission" date="2024-01" db="EMBL/GenBank/DDBJ databases">
        <title>A telomere-to-telomere, gap-free genome of sweet tea (Lithocarpus litseifolius).</title>
        <authorList>
            <person name="Zhou J."/>
        </authorList>
    </citation>
    <scope>NUCLEOTIDE SEQUENCE [LARGE SCALE GENOMIC DNA]</scope>
    <source>
        <strain evidence="2">Zhou-2022a</strain>
        <tissue evidence="2">Leaf</tissue>
    </source>
</reference>
<evidence type="ECO:0000313" key="3">
    <source>
        <dbReference type="Proteomes" id="UP001459277"/>
    </source>
</evidence>
<keyword evidence="3" id="KW-1185">Reference proteome</keyword>
<dbReference type="EMBL" id="JAZDWU010000001">
    <property type="protein sequence ID" value="KAL0014696.1"/>
    <property type="molecule type" value="Genomic_DNA"/>
</dbReference>
<gene>
    <name evidence="2" type="ORF">SO802_001765</name>
</gene>
<evidence type="ECO:0000259" key="1">
    <source>
        <dbReference type="Pfam" id="PF13966"/>
    </source>
</evidence>
<dbReference type="Proteomes" id="UP001459277">
    <property type="component" value="Unassembled WGS sequence"/>
</dbReference>
<accession>A0AAW2DWB0</accession>